<dbReference type="Pfam" id="PF00109">
    <property type="entry name" value="ketoacyl-synt"/>
    <property type="match status" value="1"/>
</dbReference>
<sequence length="344" mass="35791">MRSTIAGSRADGACHVLAAGCIAPGCADVGQAHAQVWRGARSTVPMRRVADDALAIASALPARIAKRMDRFAHLAVAATRSTLAAHAAASLPRSDCGIVVGNMTGGWGCTEPELRKLHSTGLADISPYLASSWFPAAAQGQASIQLGLEGYAKTIATDRCAGGQAIGLGFARIAHGKAEAIVAGGAEAPITPFVEAAYECKFGDRAQLREAAAFLLLSPEAPADQARPRITRHRTRALFHDEPLQAQVREMLAAASEPEMAELALFVNTLPHDRIEAEIEQAVRASGLAVATLMFPNRVLGDSLAASAALAAAVACESLLQAQCSHALVLSVGHQCLDILTLTL</sequence>
<evidence type="ECO:0000259" key="3">
    <source>
        <dbReference type="Pfam" id="PF00109"/>
    </source>
</evidence>
<keyword evidence="1" id="KW-0808">Transferase</keyword>
<dbReference type="PANTHER" id="PTHR11712:SF322">
    <property type="entry name" value="POLYKETIDE BETA-KETOACYL SYNTHASE 2-RELATED"/>
    <property type="match status" value="1"/>
</dbReference>
<gene>
    <name evidence="4" type="ORF">GCM10009107_22600</name>
</gene>
<dbReference type="SUPFAM" id="SSF53901">
    <property type="entry name" value="Thiolase-like"/>
    <property type="match status" value="1"/>
</dbReference>
<dbReference type="Gene3D" id="3.40.47.10">
    <property type="match status" value="1"/>
</dbReference>
<accession>A0ABN1JZX1</accession>
<dbReference type="InterPro" id="IPR016039">
    <property type="entry name" value="Thiolase-like"/>
</dbReference>
<evidence type="ECO:0000256" key="1">
    <source>
        <dbReference type="ARBA" id="ARBA00022679"/>
    </source>
</evidence>
<proteinExistence type="predicted"/>
<dbReference type="PANTHER" id="PTHR11712">
    <property type="entry name" value="POLYKETIDE SYNTHASE-RELATED"/>
    <property type="match status" value="1"/>
</dbReference>
<evidence type="ECO:0000256" key="2">
    <source>
        <dbReference type="ARBA" id="ARBA00023315"/>
    </source>
</evidence>
<dbReference type="Proteomes" id="UP001500279">
    <property type="component" value="Unassembled WGS sequence"/>
</dbReference>
<name>A0ABN1JZX1_9BURK</name>
<feature type="domain" description="Beta-ketoacyl synthase-like N-terminal" evidence="3">
    <location>
        <begin position="58"/>
        <end position="195"/>
    </location>
</feature>
<dbReference type="RefSeq" id="WP_231012034.1">
    <property type="nucleotide sequence ID" value="NZ_BAAAEW010000011.1"/>
</dbReference>
<protein>
    <recommendedName>
        <fullName evidence="3">Beta-ketoacyl synthase-like N-terminal domain-containing protein</fullName>
    </recommendedName>
</protein>
<comment type="caution">
    <text evidence="4">The sequence shown here is derived from an EMBL/GenBank/DDBJ whole genome shotgun (WGS) entry which is preliminary data.</text>
</comment>
<dbReference type="InterPro" id="IPR000794">
    <property type="entry name" value="Beta-ketoacyl_synthase"/>
</dbReference>
<reference evidence="5" key="1">
    <citation type="journal article" date="2019" name="Int. J. Syst. Evol. Microbiol.">
        <title>The Global Catalogue of Microorganisms (GCM) 10K type strain sequencing project: providing services to taxonomists for standard genome sequencing and annotation.</title>
        <authorList>
            <consortium name="The Broad Institute Genomics Platform"/>
            <consortium name="The Broad Institute Genome Sequencing Center for Infectious Disease"/>
            <person name="Wu L."/>
            <person name="Ma J."/>
        </authorList>
    </citation>
    <scope>NUCLEOTIDE SEQUENCE [LARGE SCALE GENOMIC DNA]</scope>
    <source>
        <strain evidence="5">JCM 15503</strain>
    </source>
</reference>
<keyword evidence="5" id="KW-1185">Reference proteome</keyword>
<keyword evidence="2" id="KW-0012">Acyltransferase</keyword>
<dbReference type="InterPro" id="IPR014030">
    <property type="entry name" value="Ketoacyl_synth_N"/>
</dbReference>
<evidence type="ECO:0000313" key="4">
    <source>
        <dbReference type="EMBL" id="GAA0750631.1"/>
    </source>
</evidence>
<dbReference type="EMBL" id="BAAAEW010000011">
    <property type="protein sequence ID" value="GAA0750631.1"/>
    <property type="molecule type" value="Genomic_DNA"/>
</dbReference>
<organism evidence="4 5">
    <name type="scientific">Ideonella azotifigens</name>
    <dbReference type="NCBI Taxonomy" id="513160"/>
    <lineage>
        <taxon>Bacteria</taxon>
        <taxon>Pseudomonadati</taxon>
        <taxon>Pseudomonadota</taxon>
        <taxon>Betaproteobacteria</taxon>
        <taxon>Burkholderiales</taxon>
        <taxon>Sphaerotilaceae</taxon>
        <taxon>Ideonella</taxon>
    </lineage>
</organism>
<evidence type="ECO:0000313" key="5">
    <source>
        <dbReference type="Proteomes" id="UP001500279"/>
    </source>
</evidence>